<sequence length="69" mass="7588">MILFLLCSASLFFGCGMILISLPIAHFNQRVKASKSSKVGEKIGIGSKGEEDFYSAQFLKDRACRDLLS</sequence>
<organism evidence="1 2">
    <name type="scientific">Ignatzschineria indica</name>
    <dbReference type="NCBI Taxonomy" id="472583"/>
    <lineage>
        <taxon>Bacteria</taxon>
        <taxon>Pseudomonadati</taxon>
        <taxon>Pseudomonadota</taxon>
        <taxon>Gammaproteobacteria</taxon>
        <taxon>Cardiobacteriales</taxon>
        <taxon>Ignatzschineriaceae</taxon>
        <taxon>Ignatzschineria</taxon>
    </lineage>
</organism>
<name>A0A2U2AJ50_9GAMM</name>
<protein>
    <submittedName>
        <fullName evidence="1">Uncharacterized protein</fullName>
    </submittedName>
</protein>
<dbReference type="Proteomes" id="UP000244948">
    <property type="component" value="Unassembled WGS sequence"/>
</dbReference>
<keyword evidence="2" id="KW-1185">Reference proteome</keyword>
<dbReference type="EMBL" id="QEWR01000004">
    <property type="protein sequence ID" value="PWD82682.1"/>
    <property type="molecule type" value="Genomic_DNA"/>
</dbReference>
<evidence type="ECO:0000313" key="2">
    <source>
        <dbReference type="Proteomes" id="UP000244948"/>
    </source>
</evidence>
<proteinExistence type="predicted"/>
<gene>
    <name evidence="1" type="ORF">DC082_08660</name>
</gene>
<evidence type="ECO:0000313" key="1">
    <source>
        <dbReference type="EMBL" id="PWD82682.1"/>
    </source>
</evidence>
<accession>A0A2U2AJ50</accession>
<comment type="caution">
    <text evidence="1">The sequence shown here is derived from an EMBL/GenBank/DDBJ whole genome shotgun (WGS) entry which is preliminary data.</text>
</comment>
<reference evidence="1 2" key="1">
    <citation type="journal article" date="2018" name="Genome Announc.">
        <title>Ignatzschineria cameli sp. nov., isolated from necrotic foot tissue of dromedaries (Camelus dromedarius) and associated maggots (Wohlfahrtia species) in Dubai.</title>
        <authorList>
            <person name="Tsang C.C."/>
            <person name="Tang J.Y."/>
            <person name="Fong J.Y."/>
            <person name="Kinne J."/>
            <person name="Lee H.H."/>
            <person name="Joseph M."/>
            <person name="Jose S."/>
            <person name="Schuster R.K."/>
            <person name="Tang Y."/>
            <person name="Sivakumar S."/>
            <person name="Chen J.H."/>
            <person name="Teng J.L."/>
            <person name="Lau S.K."/>
            <person name="Wernery U."/>
            <person name="Woo P.C."/>
        </authorList>
    </citation>
    <scope>NUCLEOTIDE SEQUENCE [LARGE SCALE GENOMIC DNA]</scope>
    <source>
        <strain evidence="1 2">KCTC 22643</strain>
    </source>
</reference>
<dbReference type="AlphaFoldDB" id="A0A2U2AJ50"/>